<dbReference type="VEuPathDB" id="VectorBase:AARA21_009507"/>
<dbReference type="InterPro" id="IPR013604">
    <property type="entry name" value="7TM_chemorcpt"/>
</dbReference>
<keyword evidence="7 8" id="KW-0807">Transducer</keyword>
<evidence type="ECO:0000256" key="8">
    <source>
        <dbReference type="RuleBase" id="RU363108"/>
    </source>
</evidence>
<dbReference type="GO" id="GO:0030425">
    <property type="term" value="C:dendrite"/>
    <property type="evidence" value="ECO:0007669"/>
    <property type="project" value="TreeGrafter"/>
</dbReference>
<dbReference type="EMBL" id="APCN01002582">
    <property type="status" value="NOT_ANNOTATED_CDS"/>
    <property type="molecule type" value="Genomic_DNA"/>
</dbReference>
<dbReference type="GO" id="GO:0043025">
    <property type="term" value="C:neuronal cell body"/>
    <property type="evidence" value="ECO:0007669"/>
    <property type="project" value="TreeGrafter"/>
</dbReference>
<proteinExistence type="inferred from homology"/>
<keyword evidence="2 8" id="KW-1003">Cell membrane</keyword>
<evidence type="ECO:0000256" key="2">
    <source>
        <dbReference type="ARBA" id="ARBA00022475"/>
    </source>
</evidence>
<keyword evidence="6 8" id="KW-0675">Receptor</keyword>
<keyword evidence="3 8" id="KW-0812">Transmembrane</keyword>
<feature type="transmembrane region" description="Helical" evidence="8">
    <location>
        <begin position="359"/>
        <end position="381"/>
    </location>
</feature>
<dbReference type="GO" id="GO:0007165">
    <property type="term" value="P:signal transduction"/>
    <property type="evidence" value="ECO:0007669"/>
    <property type="project" value="UniProtKB-KW"/>
</dbReference>
<comment type="similarity">
    <text evidence="8">Belongs to the insect chemoreceptor superfamily. Gustatory receptor (GR) family.</text>
</comment>
<keyword evidence="5 8" id="KW-0472">Membrane</keyword>
<evidence type="ECO:0000256" key="3">
    <source>
        <dbReference type="ARBA" id="ARBA00022692"/>
    </source>
</evidence>
<dbReference type="GO" id="GO:0050909">
    <property type="term" value="P:sensory perception of taste"/>
    <property type="evidence" value="ECO:0007669"/>
    <property type="project" value="InterPro"/>
</dbReference>
<feature type="transmembrane region" description="Helical" evidence="8">
    <location>
        <begin position="184"/>
        <end position="208"/>
    </location>
</feature>
<dbReference type="PANTHER" id="PTHR21143:SF104">
    <property type="entry name" value="GUSTATORY RECEPTOR 8A-RELATED"/>
    <property type="match status" value="1"/>
</dbReference>
<evidence type="ECO:0000256" key="6">
    <source>
        <dbReference type="ARBA" id="ARBA00023170"/>
    </source>
</evidence>
<organism evidence="9 10">
    <name type="scientific">Anopheles arabiensis</name>
    <name type="common">Mosquito</name>
    <dbReference type="NCBI Taxonomy" id="7173"/>
    <lineage>
        <taxon>Eukaryota</taxon>
        <taxon>Metazoa</taxon>
        <taxon>Ecdysozoa</taxon>
        <taxon>Arthropoda</taxon>
        <taxon>Hexapoda</taxon>
        <taxon>Insecta</taxon>
        <taxon>Pterygota</taxon>
        <taxon>Neoptera</taxon>
        <taxon>Endopterygota</taxon>
        <taxon>Diptera</taxon>
        <taxon>Nematocera</taxon>
        <taxon>Culicoidea</taxon>
        <taxon>Culicidae</taxon>
        <taxon>Anophelinae</taxon>
        <taxon>Anopheles</taxon>
    </lineage>
</organism>
<evidence type="ECO:0000256" key="4">
    <source>
        <dbReference type="ARBA" id="ARBA00022989"/>
    </source>
</evidence>
<dbReference type="EnsemblMetazoa" id="AARA009690-RA">
    <property type="protein sequence ID" value="AARA009690-PA"/>
    <property type="gene ID" value="AARA009690"/>
</dbReference>
<dbReference type="Proteomes" id="UP000075840">
    <property type="component" value="Unassembled WGS sequence"/>
</dbReference>
<feature type="transmembrane region" description="Helical" evidence="8">
    <location>
        <begin position="275"/>
        <end position="296"/>
    </location>
</feature>
<keyword evidence="4 8" id="KW-1133">Transmembrane helix</keyword>
<feature type="transmembrane region" description="Helical" evidence="8">
    <location>
        <begin position="235"/>
        <end position="255"/>
    </location>
</feature>
<evidence type="ECO:0000313" key="9">
    <source>
        <dbReference type="EnsemblMetazoa" id="AARA009690-PA"/>
    </source>
</evidence>
<evidence type="ECO:0000256" key="7">
    <source>
        <dbReference type="ARBA" id="ARBA00023224"/>
    </source>
</evidence>
<accession>A0A182I7Y0</accession>
<protein>
    <recommendedName>
        <fullName evidence="8">Gustatory receptor</fullName>
    </recommendedName>
</protein>
<dbReference type="GO" id="GO:0007635">
    <property type="term" value="P:chemosensory behavior"/>
    <property type="evidence" value="ECO:0007669"/>
    <property type="project" value="TreeGrafter"/>
</dbReference>
<comment type="subcellular location">
    <subcellularLocation>
        <location evidence="1 8">Cell membrane</location>
        <topology evidence="1 8">Multi-pass membrane protein</topology>
    </subcellularLocation>
</comment>
<dbReference type="GO" id="GO:0008049">
    <property type="term" value="P:male courtship behavior"/>
    <property type="evidence" value="ECO:0007669"/>
    <property type="project" value="TreeGrafter"/>
</dbReference>
<feature type="transmembrane region" description="Helical" evidence="8">
    <location>
        <begin position="144"/>
        <end position="164"/>
    </location>
</feature>
<dbReference type="Pfam" id="PF08395">
    <property type="entry name" value="7tm_7"/>
    <property type="match status" value="1"/>
</dbReference>
<feature type="transmembrane region" description="Helical" evidence="8">
    <location>
        <begin position="42"/>
        <end position="62"/>
    </location>
</feature>
<sequence length="387" mass="44575">MIGLKKHRAFLERLRWTLRAQHVFGVSSLIVDKRGNVRSGSAAPKFILAMLGLAISLAIWFILYHNESPVICRSKANQVRLFYYFVIIETLVAIAFNVICTIRIAWPASQHSLAQCWAQLIAKVQEIQIMFQCSIESKRPFQLFWLWIAVLSAAYGFLLTFMVLTSKVLFVSQTNHLILYGLRIYAYLSDTTVCASFGLFALLLRILIVEMRQLVRKTTINEQQLRSMIQLYRHILQIIESFCAVYGWVLILIFFEHFLILTDRSFFAIRMYRMPMGFSIQQVLSMMMTWVFPLALNDMLLVGACTATEKALQQFEQQLCEVGKMANTQNVECEQMITSFSLYVAEQKPKFRILKSINLSFNLIYASCGVIATYLTVFLQFDNGDSL</sequence>
<reference evidence="9" key="1">
    <citation type="submission" date="2022-08" db="UniProtKB">
        <authorList>
            <consortium name="EnsemblMetazoa"/>
        </authorList>
    </citation>
    <scope>IDENTIFICATION</scope>
    <source>
        <strain evidence="9">Dongola</strain>
    </source>
</reference>
<evidence type="ECO:0000256" key="1">
    <source>
        <dbReference type="ARBA" id="ARBA00004651"/>
    </source>
</evidence>
<dbReference type="PANTHER" id="PTHR21143">
    <property type="entry name" value="INVERTEBRATE GUSTATORY RECEPTOR"/>
    <property type="match status" value="1"/>
</dbReference>
<feature type="transmembrane region" description="Helical" evidence="8">
    <location>
        <begin position="82"/>
        <end position="106"/>
    </location>
</feature>
<evidence type="ECO:0000256" key="5">
    <source>
        <dbReference type="ARBA" id="ARBA00023136"/>
    </source>
</evidence>
<evidence type="ECO:0000313" key="10">
    <source>
        <dbReference type="Proteomes" id="UP000075840"/>
    </source>
</evidence>
<name>A0A182I7Y0_ANOAR</name>
<comment type="function">
    <text evidence="8">Gustatory receptor which mediates acceptance or avoidance behavior, depending on its substrates.</text>
</comment>
<dbReference type="VEuPathDB" id="VectorBase:AARA009690"/>
<dbReference type="GO" id="GO:0030424">
    <property type="term" value="C:axon"/>
    <property type="evidence" value="ECO:0007669"/>
    <property type="project" value="TreeGrafter"/>
</dbReference>
<dbReference type="AlphaFoldDB" id="A0A182I7Y0"/>
<keyword evidence="10" id="KW-1185">Reference proteome</keyword>
<dbReference type="GO" id="GO:0005886">
    <property type="term" value="C:plasma membrane"/>
    <property type="evidence" value="ECO:0007669"/>
    <property type="project" value="UniProtKB-SubCell"/>
</dbReference>